<dbReference type="GO" id="GO:0005198">
    <property type="term" value="F:structural molecule activity"/>
    <property type="evidence" value="ECO:0007669"/>
    <property type="project" value="InterPro"/>
</dbReference>
<dbReference type="Pfam" id="PF02119">
    <property type="entry name" value="FlgI"/>
    <property type="match status" value="1"/>
</dbReference>
<keyword evidence="7" id="KW-0969">Cilium</keyword>
<dbReference type="InterPro" id="IPR001782">
    <property type="entry name" value="Flag_FlgI"/>
</dbReference>
<evidence type="ECO:0000256" key="1">
    <source>
        <dbReference type="ARBA" id="ARBA00002591"/>
    </source>
</evidence>
<dbReference type="KEGG" id="scor:J3U87_16005"/>
<proteinExistence type="inferred from homology"/>
<feature type="region of interest" description="Disordered" evidence="6">
    <location>
        <begin position="1"/>
        <end position="20"/>
    </location>
</feature>
<dbReference type="GO" id="GO:0030288">
    <property type="term" value="C:outer membrane-bounded periplasmic space"/>
    <property type="evidence" value="ECO:0007669"/>
    <property type="project" value="InterPro"/>
</dbReference>
<name>A0A8A4TWV7_SULCO</name>
<evidence type="ECO:0000256" key="2">
    <source>
        <dbReference type="ARBA" id="ARBA00004117"/>
    </source>
</evidence>
<dbReference type="PRINTS" id="PR01010">
    <property type="entry name" value="FLGPRINGFLGI"/>
</dbReference>
<dbReference type="HAMAP" id="MF_00416">
    <property type="entry name" value="FlgI"/>
    <property type="match status" value="1"/>
</dbReference>
<keyword evidence="8" id="KW-1185">Reference proteome</keyword>
<dbReference type="PANTHER" id="PTHR30381">
    <property type="entry name" value="FLAGELLAR P-RING PERIPLASMIC PROTEIN FLGI"/>
    <property type="match status" value="1"/>
</dbReference>
<keyword evidence="4 5" id="KW-0975">Bacterial flagellum</keyword>
<dbReference type="Proteomes" id="UP000663929">
    <property type="component" value="Chromosome"/>
</dbReference>
<dbReference type="AlphaFoldDB" id="A0A8A4TWV7"/>
<keyword evidence="7" id="KW-0966">Cell projection</keyword>
<dbReference type="GO" id="GO:0009428">
    <property type="term" value="C:bacterial-type flagellum basal body, distal rod, P ring"/>
    <property type="evidence" value="ECO:0007669"/>
    <property type="project" value="InterPro"/>
</dbReference>
<dbReference type="PANTHER" id="PTHR30381:SF0">
    <property type="entry name" value="FLAGELLAR P-RING PROTEIN"/>
    <property type="match status" value="1"/>
</dbReference>
<keyword evidence="7" id="KW-0282">Flagellum</keyword>
<accession>A0A8A4TWV7</accession>
<dbReference type="RefSeq" id="WP_237384053.1">
    <property type="nucleotide sequence ID" value="NZ_CP071793.1"/>
</dbReference>
<comment type="similarity">
    <text evidence="5">Belongs to the FlgI family.</text>
</comment>
<organism evidence="7 8">
    <name type="scientific">Sulfidibacter corallicola</name>
    <dbReference type="NCBI Taxonomy" id="2818388"/>
    <lineage>
        <taxon>Bacteria</taxon>
        <taxon>Pseudomonadati</taxon>
        <taxon>Acidobacteriota</taxon>
        <taxon>Holophagae</taxon>
        <taxon>Acanthopleuribacterales</taxon>
        <taxon>Acanthopleuribacteraceae</taxon>
        <taxon>Sulfidibacter</taxon>
    </lineage>
</organism>
<dbReference type="EMBL" id="CP071793">
    <property type="protein sequence ID" value="QTD53953.1"/>
    <property type="molecule type" value="Genomic_DNA"/>
</dbReference>
<evidence type="ECO:0000256" key="5">
    <source>
        <dbReference type="HAMAP-Rule" id="MF_00416"/>
    </source>
</evidence>
<evidence type="ECO:0000256" key="3">
    <source>
        <dbReference type="ARBA" id="ARBA00022729"/>
    </source>
</evidence>
<comment type="subcellular location">
    <subcellularLocation>
        <location evidence="2 5">Bacterial flagellum basal body</location>
    </subcellularLocation>
</comment>
<dbReference type="GO" id="GO:0071973">
    <property type="term" value="P:bacterial-type flagellum-dependent cell motility"/>
    <property type="evidence" value="ECO:0007669"/>
    <property type="project" value="InterPro"/>
</dbReference>
<gene>
    <name evidence="5" type="primary">flgI</name>
    <name evidence="7" type="ORF">J3U87_16005</name>
</gene>
<evidence type="ECO:0000256" key="4">
    <source>
        <dbReference type="ARBA" id="ARBA00023143"/>
    </source>
</evidence>
<evidence type="ECO:0000313" key="7">
    <source>
        <dbReference type="EMBL" id="QTD53953.1"/>
    </source>
</evidence>
<evidence type="ECO:0000256" key="6">
    <source>
        <dbReference type="SAM" id="MobiDB-lite"/>
    </source>
</evidence>
<sequence>MRPALETSRDRMGSNPFPHAVSTLTRRSPSVPKILALFTAMSLLFSPLQAQIVRIKDIAAIEGVRENMLTGYGIVVGLAGTGDKDQTRFTTQTLANALSKSGIKLDPTTIKVKNVAMALVQAELPPFARNGHRLDVQVSSIGDATSLQGGTLLITELKAVDGKTYALAQGSISIGGFAAGSGGSSVVKNHPTVGMVTNGAIVEREVPFDFLAGDSLRFIFFQEDFTTMDRAVSAVNELLGSEFARPLNSRTLEVMVPPEFRGNQMIAFVSRLENLTLRPDTAAKVVINERTGTIIIGTQVKVESVAISHGDLTIQIQEENVAVPGGGQVNAPPTVNQRNVTTEVSEEPARIYVAKEGVSLGQIAETLNALKVSPRDIIAILQAMKEAGALHAELKLM</sequence>
<dbReference type="NCBIfam" id="NF003676">
    <property type="entry name" value="PRK05303.1"/>
    <property type="match status" value="1"/>
</dbReference>
<comment type="function">
    <text evidence="1 5">Assembles around the rod to form the L-ring and probably protects the motor/basal body from shearing forces during rotation.</text>
</comment>
<protein>
    <recommendedName>
        <fullName evidence="5">Flagellar P-ring protein</fullName>
    </recommendedName>
    <alternativeName>
        <fullName evidence="5">Basal body P-ring protein</fullName>
    </alternativeName>
</protein>
<reference evidence="7" key="1">
    <citation type="submission" date="2021-03" db="EMBL/GenBank/DDBJ databases">
        <title>Acanthopleuribacteraceae sp. M133.</title>
        <authorList>
            <person name="Wang G."/>
        </authorList>
    </citation>
    <scope>NUCLEOTIDE SEQUENCE</scope>
    <source>
        <strain evidence="7">M133</strain>
    </source>
</reference>
<comment type="subunit">
    <text evidence="5">The basal body constitutes a major portion of the flagellar organelle and consists of four rings (L,P,S, and M) mounted on a central rod.</text>
</comment>
<keyword evidence="3" id="KW-0732">Signal</keyword>
<evidence type="ECO:0000313" key="8">
    <source>
        <dbReference type="Proteomes" id="UP000663929"/>
    </source>
</evidence>